<accession>A0A3P1STV1</accession>
<feature type="transmembrane region" description="Helical" evidence="7">
    <location>
        <begin position="364"/>
        <end position="387"/>
    </location>
</feature>
<protein>
    <submittedName>
        <fullName evidence="9">ABC transporter permease subunit</fullName>
    </submittedName>
</protein>
<comment type="subcellular location">
    <subcellularLocation>
        <location evidence="1">Cell membrane</location>
        <topology evidence="1">Multi-pass membrane protein</topology>
    </subcellularLocation>
</comment>
<evidence type="ECO:0000256" key="5">
    <source>
        <dbReference type="ARBA" id="ARBA00022989"/>
    </source>
</evidence>
<proteinExistence type="predicted"/>
<sequence length="536" mass="59253">MLIKVAAGLALTAVVTLTALAFQGLIGLSNEGPDWTLLSDPYFHQILQFTFKQALLSALISVVLAWPVARALFYLPNLPGRRSFLGLCLLCFVMPTLVLITGLVALLGRSGLATPLLDAITGERWNLYGLNGILLAHVLLNMPFAVRVLYQQLQAIPDSSWKLAAQLKFTLAQRLRLIEFPALQHAALMLCGFIFILCFNSFAIVLTLGGGPRSTTLEVAIYQALKYDFNIPEALTLAWAQLLIAGGLYLLISRLGTTAWLSVDTDTRAYTPSAKGSGKRLLQLTYFAAWLALLLPILALLPGLLEDELKRFELSELLYPTLISIGLGVTAALGGLTLAYLTLKPVRDAVISGQRHRQLLFEWLAVHNLVAPAMVVSVGLFVFLLPLMDLDRWGILWVAVLNTAVVLPFAIQKLKPRLLQFDSQYHLLARSLKLNQWQRLQIEWPFMRSVLAPTFALVLVLAMGDVAIFSIFGTQDWTTLPWLIYSYAGTYRIAEASLASLLLLLLCALILWGIEQLQRPHKLSDKKPPTKGTHHA</sequence>
<dbReference type="PANTHER" id="PTHR30183:SF9">
    <property type="entry name" value="THIAMINE TRANSPORT SYSTEM PERMEASE PROTEIN THIP"/>
    <property type="match status" value="1"/>
</dbReference>
<dbReference type="PROSITE" id="PS50928">
    <property type="entry name" value="ABC_TM1"/>
    <property type="match status" value="1"/>
</dbReference>
<feature type="transmembrane region" description="Helical" evidence="7">
    <location>
        <begin position="284"/>
        <end position="305"/>
    </location>
</feature>
<evidence type="ECO:0000256" key="6">
    <source>
        <dbReference type="ARBA" id="ARBA00023136"/>
    </source>
</evidence>
<feature type="transmembrane region" description="Helical" evidence="7">
    <location>
        <begin position="238"/>
        <end position="263"/>
    </location>
</feature>
<keyword evidence="3" id="KW-1003">Cell membrane</keyword>
<gene>
    <name evidence="9" type="ORF">EHS89_08795</name>
</gene>
<keyword evidence="10" id="KW-1185">Reference proteome</keyword>
<dbReference type="CDD" id="cd06261">
    <property type="entry name" value="TM_PBP2"/>
    <property type="match status" value="2"/>
</dbReference>
<evidence type="ECO:0000313" key="9">
    <source>
        <dbReference type="EMBL" id="RRC99592.1"/>
    </source>
</evidence>
<dbReference type="RefSeq" id="WP_124925782.1">
    <property type="nucleotide sequence ID" value="NZ_BMOH01000006.1"/>
</dbReference>
<evidence type="ECO:0000256" key="4">
    <source>
        <dbReference type="ARBA" id="ARBA00022692"/>
    </source>
</evidence>
<dbReference type="SUPFAM" id="SSF161098">
    <property type="entry name" value="MetI-like"/>
    <property type="match status" value="2"/>
</dbReference>
<evidence type="ECO:0000256" key="1">
    <source>
        <dbReference type="ARBA" id="ARBA00004651"/>
    </source>
</evidence>
<dbReference type="OrthoDB" id="7066776at2"/>
<dbReference type="InterPro" id="IPR035906">
    <property type="entry name" value="MetI-like_sf"/>
</dbReference>
<feature type="transmembrane region" description="Helical" evidence="7">
    <location>
        <begin position="128"/>
        <end position="150"/>
    </location>
</feature>
<comment type="caution">
    <text evidence="9">The sequence shown here is derived from an EMBL/GenBank/DDBJ whole genome shotgun (WGS) entry which is preliminary data.</text>
</comment>
<feature type="transmembrane region" description="Helical" evidence="7">
    <location>
        <begin position="87"/>
        <end position="108"/>
    </location>
</feature>
<dbReference type="EMBL" id="RQXV01000004">
    <property type="protein sequence ID" value="RRC99592.1"/>
    <property type="molecule type" value="Genomic_DNA"/>
</dbReference>
<feature type="transmembrane region" description="Helical" evidence="7">
    <location>
        <begin position="393"/>
        <end position="411"/>
    </location>
</feature>
<dbReference type="AlphaFoldDB" id="A0A3P1STV1"/>
<feature type="transmembrane region" description="Helical" evidence="7">
    <location>
        <begin position="317"/>
        <end position="343"/>
    </location>
</feature>
<evidence type="ECO:0000259" key="8">
    <source>
        <dbReference type="PROSITE" id="PS50928"/>
    </source>
</evidence>
<keyword evidence="4 7" id="KW-0812">Transmembrane</keyword>
<dbReference type="PANTHER" id="PTHR30183">
    <property type="entry name" value="MOLYBDENUM TRANSPORT SYSTEM PERMEASE PROTEIN MODB"/>
    <property type="match status" value="1"/>
</dbReference>
<feature type="transmembrane region" description="Helical" evidence="7">
    <location>
        <begin position="186"/>
        <end position="208"/>
    </location>
</feature>
<dbReference type="InterPro" id="IPR000515">
    <property type="entry name" value="MetI-like"/>
</dbReference>
<evidence type="ECO:0000313" key="10">
    <source>
        <dbReference type="Proteomes" id="UP000267535"/>
    </source>
</evidence>
<evidence type="ECO:0000256" key="7">
    <source>
        <dbReference type="SAM" id="Phobius"/>
    </source>
</evidence>
<feature type="domain" description="ABC transmembrane type-1" evidence="8">
    <location>
        <begin position="47"/>
        <end position="252"/>
    </location>
</feature>
<dbReference type="GO" id="GO:0055085">
    <property type="term" value="P:transmembrane transport"/>
    <property type="evidence" value="ECO:0007669"/>
    <property type="project" value="InterPro"/>
</dbReference>
<keyword evidence="2" id="KW-0813">Transport</keyword>
<dbReference type="Gene3D" id="1.10.3720.10">
    <property type="entry name" value="MetI-like"/>
    <property type="match status" value="2"/>
</dbReference>
<evidence type="ECO:0000256" key="2">
    <source>
        <dbReference type="ARBA" id="ARBA00022448"/>
    </source>
</evidence>
<feature type="transmembrane region" description="Helical" evidence="7">
    <location>
        <begin position="493"/>
        <end position="514"/>
    </location>
</feature>
<organism evidence="9 10">
    <name type="scientific">Amphritea balenae</name>
    <dbReference type="NCBI Taxonomy" id="452629"/>
    <lineage>
        <taxon>Bacteria</taxon>
        <taxon>Pseudomonadati</taxon>
        <taxon>Pseudomonadota</taxon>
        <taxon>Gammaproteobacteria</taxon>
        <taxon>Oceanospirillales</taxon>
        <taxon>Oceanospirillaceae</taxon>
        <taxon>Amphritea</taxon>
    </lineage>
</organism>
<dbReference type="Proteomes" id="UP000267535">
    <property type="component" value="Unassembled WGS sequence"/>
</dbReference>
<reference evidence="9 10" key="1">
    <citation type="submission" date="2018-11" db="EMBL/GenBank/DDBJ databases">
        <title>The draft genome sequence of Amphritea balenae JAMM 1525T.</title>
        <authorList>
            <person name="Fang Z."/>
            <person name="Zhang Y."/>
            <person name="Han X."/>
        </authorList>
    </citation>
    <scope>NUCLEOTIDE SEQUENCE [LARGE SCALE GENOMIC DNA]</scope>
    <source>
        <strain evidence="9 10">JAMM 1525</strain>
    </source>
</reference>
<evidence type="ECO:0000256" key="3">
    <source>
        <dbReference type="ARBA" id="ARBA00022475"/>
    </source>
</evidence>
<feature type="transmembrane region" description="Helical" evidence="7">
    <location>
        <begin position="450"/>
        <end position="473"/>
    </location>
</feature>
<dbReference type="GO" id="GO:0005886">
    <property type="term" value="C:plasma membrane"/>
    <property type="evidence" value="ECO:0007669"/>
    <property type="project" value="UniProtKB-SubCell"/>
</dbReference>
<keyword evidence="5 7" id="KW-1133">Transmembrane helix</keyword>
<keyword evidence="6 7" id="KW-0472">Membrane</keyword>
<name>A0A3P1STV1_9GAMM</name>